<proteinExistence type="predicted"/>
<evidence type="ECO:0000313" key="2">
    <source>
        <dbReference type="Proteomes" id="UP000658258"/>
    </source>
</evidence>
<reference evidence="2" key="1">
    <citation type="journal article" date="2019" name="Int. J. Syst. Evol. Microbiol.">
        <title>The Global Catalogue of Microorganisms (GCM) 10K type strain sequencing project: providing services to taxonomists for standard genome sequencing and annotation.</title>
        <authorList>
            <consortium name="The Broad Institute Genomics Platform"/>
            <consortium name="The Broad Institute Genome Sequencing Center for Infectious Disease"/>
            <person name="Wu L."/>
            <person name="Ma J."/>
        </authorList>
    </citation>
    <scope>NUCLEOTIDE SEQUENCE [LARGE SCALE GENOMIC DNA]</scope>
    <source>
        <strain evidence="2">CGMCC 1.15111</strain>
    </source>
</reference>
<sequence>MFRFRKKPIIIEKSDQEIICQNLLLVYSELNNNGLRAHSGLIKRAIKSIYEQDYERFVDLITNSGAIGGSGSILDLDLGSEFDNKFCKLLKSITNAGVDNKRLNRTIKLLERLEKRRVSNKESRI</sequence>
<accession>A0ABQ3I2L6</accession>
<evidence type="ECO:0000313" key="1">
    <source>
        <dbReference type="EMBL" id="GHE58112.1"/>
    </source>
</evidence>
<dbReference type="Proteomes" id="UP000658258">
    <property type="component" value="Unassembled WGS sequence"/>
</dbReference>
<gene>
    <name evidence="1" type="ORF">GCM10011340_11650</name>
</gene>
<protein>
    <submittedName>
        <fullName evidence="1">Uncharacterized protein</fullName>
    </submittedName>
</protein>
<name>A0ABQ3I2L6_9BACT</name>
<organism evidence="1 2">
    <name type="scientific">Roseivirga thermotolerans</name>
    <dbReference type="NCBI Taxonomy" id="1758176"/>
    <lineage>
        <taxon>Bacteria</taxon>
        <taxon>Pseudomonadati</taxon>
        <taxon>Bacteroidota</taxon>
        <taxon>Cytophagia</taxon>
        <taxon>Cytophagales</taxon>
        <taxon>Roseivirgaceae</taxon>
        <taxon>Roseivirga</taxon>
    </lineage>
</organism>
<comment type="caution">
    <text evidence="1">The sequence shown here is derived from an EMBL/GenBank/DDBJ whole genome shotgun (WGS) entry which is preliminary data.</text>
</comment>
<dbReference type="EMBL" id="BNAG01000001">
    <property type="protein sequence ID" value="GHE58112.1"/>
    <property type="molecule type" value="Genomic_DNA"/>
</dbReference>
<keyword evidence="2" id="KW-1185">Reference proteome</keyword>